<keyword evidence="2" id="KW-0560">Oxidoreductase</keyword>
<dbReference type="InterPro" id="IPR051911">
    <property type="entry name" value="SDR_oxidoreductase"/>
</dbReference>
<evidence type="ECO:0000256" key="1">
    <source>
        <dbReference type="ARBA" id="ARBA00006484"/>
    </source>
</evidence>
<evidence type="ECO:0000313" key="6">
    <source>
        <dbReference type="Proteomes" id="UP001152024"/>
    </source>
</evidence>
<reference evidence="5" key="1">
    <citation type="submission" date="2022-09" db="EMBL/GenBank/DDBJ databases">
        <title>Fusarium specimens isolated from Avocado Roots.</title>
        <authorList>
            <person name="Stajich J."/>
            <person name="Roper C."/>
            <person name="Heimlech-Rivalta G."/>
        </authorList>
    </citation>
    <scope>NUCLEOTIDE SEQUENCE</scope>
    <source>
        <strain evidence="5">CF00095</strain>
    </source>
</reference>
<dbReference type="PRINTS" id="PR00080">
    <property type="entry name" value="SDRFAMILY"/>
</dbReference>
<dbReference type="SUPFAM" id="SSF51735">
    <property type="entry name" value="NAD(P)-binding Rossmann-fold domains"/>
    <property type="match status" value="1"/>
</dbReference>
<dbReference type="EMBL" id="JAOQBH010000028">
    <property type="protein sequence ID" value="KAJ4114802.1"/>
    <property type="molecule type" value="Genomic_DNA"/>
</dbReference>
<proteinExistence type="inferred from homology"/>
<dbReference type="PRINTS" id="PR00081">
    <property type="entry name" value="GDHRDH"/>
</dbReference>
<gene>
    <name evidence="5" type="ORF">NW768_011356</name>
</gene>
<dbReference type="Gene3D" id="3.40.50.720">
    <property type="entry name" value="NAD(P)-binding Rossmann-like Domain"/>
    <property type="match status" value="1"/>
</dbReference>
<evidence type="ECO:0000313" key="5">
    <source>
        <dbReference type="EMBL" id="KAJ4114802.1"/>
    </source>
</evidence>
<dbReference type="Proteomes" id="UP001152024">
    <property type="component" value="Unassembled WGS sequence"/>
</dbReference>
<organism evidence="5 6">
    <name type="scientific">Fusarium equiseti</name>
    <name type="common">Fusarium scirpi</name>
    <dbReference type="NCBI Taxonomy" id="61235"/>
    <lineage>
        <taxon>Eukaryota</taxon>
        <taxon>Fungi</taxon>
        <taxon>Dikarya</taxon>
        <taxon>Ascomycota</taxon>
        <taxon>Pezizomycotina</taxon>
        <taxon>Sordariomycetes</taxon>
        <taxon>Hypocreomycetidae</taxon>
        <taxon>Hypocreales</taxon>
        <taxon>Nectriaceae</taxon>
        <taxon>Fusarium</taxon>
        <taxon>Fusarium incarnatum-equiseti species complex</taxon>
    </lineage>
</organism>
<evidence type="ECO:0000256" key="4">
    <source>
        <dbReference type="SAM" id="MobiDB-lite"/>
    </source>
</evidence>
<dbReference type="InterPro" id="IPR002347">
    <property type="entry name" value="SDR_fam"/>
</dbReference>
<sequence>MSSPVWFITAASSGFGHDIALHALKLGHTVIATARSTSRVQDLADAGAHTLAFDVTSPISELEGIARNVYDKHGRVDYLINAAGFILDGAAEEVSQQELYNSFNTNVFGIFNTIKAFLPGMREQSVGENGRRGTIVTFGSIGSWRGGATYSVYSMVKSCMSSLAESLRYELEPFNILASVVEPGYFRTSFLNPGVKVTTKNRMEVYNDENTPTGKTRKVLEKTDNNQPGDVKKGTKVIVDILTGTGVGKGRDVPVRIVLGSDADTYIRKKLSETLEILDEWKSVTSISNHQYDTQEGSQHKASDNGRTDVTKWHHNYRSVKRIFDENNEHSELEYPEWLDAHNDYSHTVHEGSAGVL</sequence>
<dbReference type="Pfam" id="PF00106">
    <property type="entry name" value="adh_short"/>
    <property type="match status" value="1"/>
</dbReference>
<dbReference type="InterPro" id="IPR036291">
    <property type="entry name" value="NAD(P)-bd_dom_sf"/>
</dbReference>
<evidence type="ECO:0000256" key="2">
    <source>
        <dbReference type="ARBA" id="ARBA00023002"/>
    </source>
</evidence>
<dbReference type="PANTHER" id="PTHR43976">
    <property type="entry name" value="SHORT CHAIN DEHYDROGENASE"/>
    <property type="match status" value="1"/>
</dbReference>
<comment type="caution">
    <text evidence="5">The sequence shown here is derived from an EMBL/GenBank/DDBJ whole genome shotgun (WGS) entry which is preliminary data.</text>
</comment>
<protein>
    <submittedName>
        <fullName evidence="5">Uncharacterized protein</fullName>
    </submittedName>
</protein>
<name>A0ABQ8QY79_FUSEQ</name>
<keyword evidence="6" id="KW-1185">Reference proteome</keyword>
<feature type="region of interest" description="Disordered" evidence="4">
    <location>
        <begin position="207"/>
        <end position="231"/>
    </location>
</feature>
<accession>A0ABQ8QY79</accession>
<comment type="similarity">
    <text evidence="1 3">Belongs to the short-chain dehydrogenases/reductases (SDR) family.</text>
</comment>
<dbReference type="CDD" id="cd05374">
    <property type="entry name" value="17beta-HSD-like_SDR_c"/>
    <property type="match status" value="1"/>
</dbReference>
<dbReference type="PANTHER" id="PTHR43976:SF16">
    <property type="entry name" value="SHORT-CHAIN DEHYDROGENASE_REDUCTASE FAMILY PROTEIN"/>
    <property type="match status" value="1"/>
</dbReference>
<evidence type="ECO:0000256" key="3">
    <source>
        <dbReference type="RuleBase" id="RU000363"/>
    </source>
</evidence>